<protein>
    <submittedName>
        <fullName evidence="9">Peptide/nickel transport system permease protein</fullName>
    </submittedName>
</protein>
<feature type="transmembrane region" description="Helical" evidence="7">
    <location>
        <begin position="163"/>
        <end position="181"/>
    </location>
</feature>
<name>H5SRS9_ACEAU</name>
<dbReference type="CDD" id="cd06261">
    <property type="entry name" value="TM_PBP2"/>
    <property type="match status" value="1"/>
</dbReference>
<feature type="transmembrane region" description="Helical" evidence="7">
    <location>
        <begin position="201"/>
        <end position="220"/>
    </location>
</feature>
<dbReference type="Pfam" id="PF12911">
    <property type="entry name" value="OppC_N"/>
    <property type="match status" value="1"/>
</dbReference>
<feature type="transmembrane region" description="Helical" evidence="7">
    <location>
        <begin position="255"/>
        <end position="273"/>
    </location>
</feature>
<evidence type="ECO:0000256" key="2">
    <source>
        <dbReference type="ARBA" id="ARBA00022448"/>
    </source>
</evidence>
<dbReference type="PANTHER" id="PTHR43386">
    <property type="entry name" value="OLIGOPEPTIDE TRANSPORT SYSTEM PERMEASE PROTEIN APPC"/>
    <property type="match status" value="1"/>
</dbReference>
<evidence type="ECO:0000256" key="4">
    <source>
        <dbReference type="ARBA" id="ARBA00022692"/>
    </source>
</evidence>
<evidence type="ECO:0000256" key="1">
    <source>
        <dbReference type="ARBA" id="ARBA00004651"/>
    </source>
</evidence>
<feature type="transmembrane region" description="Helical" evidence="7">
    <location>
        <begin position="37"/>
        <end position="58"/>
    </location>
</feature>
<dbReference type="PANTHER" id="PTHR43386:SF1">
    <property type="entry name" value="D,D-DIPEPTIDE TRANSPORT SYSTEM PERMEASE PROTEIN DDPC-RELATED"/>
    <property type="match status" value="1"/>
</dbReference>
<dbReference type="SUPFAM" id="SSF161098">
    <property type="entry name" value="MetI-like"/>
    <property type="match status" value="1"/>
</dbReference>
<dbReference type="AlphaFoldDB" id="H5SRS9"/>
<organism evidence="9">
    <name type="scientific">Acetithermum autotrophicum</name>
    <dbReference type="NCBI Taxonomy" id="1446466"/>
    <lineage>
        <taxon>Bacteria</taxon>
        <taxon>Candidatus Bipolaricaulota</taxon>
        <taxon>Candidatus Acetithermum</taxon>
    </lineage>
</organism>
<comment type="subcellular location">
    <subcellularLocation>
        <location evidence="1 7">Cell membrane</location>
        <topology evidence="1 7">Multi-pass membrane protein</topology>
    </subcellularLocation>
</comment>
<evidence type="ECO:0000313" key="9">
    <source>
        <dbReference type="EMBL" id="BAL58865.1"/>
    </source>
</evidence>
<keyword evidence="4 7" id="KW-0812">Transmembrane</keyword>
<evidence type="ECO:0000256" key="7">
    <source>
        <dbReference type="RuleBase" id="RU363032"/>
    </source>
</evidence>
<dbReference type="GO" id="GO:0055085">
    <property type="term" value="P:transmembrane transport"/>
    <property type="evidence" value="ECO:0007669"/>
    <property type="project" value="InterPro"/>
</dbReference>
<keyword evidence="3" id="KW-1003">Cell membrane</keyword>
<feature type="transmembrane region" description="Helical" evidence="7">
    <location>
        <begin position="125"/>
        <end position="151"/>
    </location>
</feature>
<evidence type="ECO:0000256" key="6">
    <source>
        <dbReference type="ARBA" id="ARBA00023136"/>
    </source>
</evidence>
<evidence type="ECO:0000259" key="8">
    <source>
        <dbReference type="PROSITE" id="PS50928"/>
    </source>
</evidence>
<dbReference type="InterPro" id="IPR000515">
    <property type="entry name" value="MetI-like"/>
</dbReference>
<evidence type="ECO:0000256" key="3">
    <source>
        <dbReference type="ARBA" id="ARBA00022475"/>
    </source>
</evidence>
<dbReference type="GO" id="GO:0005886">
    <property type="term" value="C:plasma membrane"/>
    <property type="evidence" value="ECO:0007669"/>
    <property type="project" value="UniProtKB-SubCell"/>
</dbReference>
<dbReference type="Gene3D" id="1.10.3720.10">
    <property type="entry name" value="MetI-like"/>
    <property type="match status" value="1"/>
</dbReference>
<dbReference type="EMBL" id="AP011802">
    <property type="protein sequence ID" value="BAL58865.1"/>
    <property type="molecule type" value="Genomic_DNA"/>
</dbReference>
<keyword evidence="6 7" id="KW-0472">Membrane</keyword>
<gene>
    <name evidence="9" type="ORF">HGMM_OP3C020</name>
</gene>
<dbReference type="Pfam" id="PF00528">
    <property type="entry name" value="BPD_transp_1"/>
    <property type="match status" value="1"/>
</dbReference>
<sequence length="347" mass="37865">MSEPVLKEKEGKRAQLLVERSPSTWALAWRRFRRHKLAIVGSSVILILIVGAVLAPWLTPYDVTDYNLQKLFGPPTLAVPDDPALAGPCIRPAVLFWKCGMHPFGTDDLGRDILSRVLYGGRVSLLVGFVAALASTILGSLLGALAAYFGGKLDAIISRFTDIMLSIPTFPLLLILTGLLANRDLPLSAYLSDLLGPAKSIVIIIVVIVALSWMGTTRLVRGEILSLREREFTDAARAIGASHTRIIMNHLLPNTLHLIIVQATLMVGEAILIESGLSFLGLGIQPPAVSWGNMLSRAQEFFYYPNGFYIALFPGLFIFLTVLCFNFVGDGLRDALDPRLKGRGFTP</sequence>
<proteinExistence type="inferred from homology"/>
<dbReference type="InterPro" id="IPR050366">
    <property type="entry name" value="BP-dependent_transpt_permease"/>
</dbReference>
<dbReference type="PROSITE" id="PS50928">
    <property type="entry name" value="ABC_TM1"/>
    <property type="match status" value="1"/>
</dbReference>
<reference evidence="9" key="1">
    <citation type="journal article" date="2005" name="Environ. Microbiol.">
        <title>Genetic and functional properties of uncultivated thermophilic crenarchaeotes from a subsurface gold mine as revealed by analysis of genome fragments.</title>
        <authorList>
            <person name="Nunoura T."/>
            <person name="Hirayama H."/>
            <person name="Takami H."/>
            <person name="Oida H."/>
            <person name="Nishi S."/>
            <person name="Shimamura S."/>
            <person name="Suzuki Y."/>
            <person name="Inagaki F."/>
            <person name="Takai K."/>
            <person name="Nealson K.H."/>
            <person name="Horikoshi K."/>
        </authorList>
    </citation>
    <scope>NUCLEOTIDE SEQUENCE</scope>
</reference>
<reference evidence="9" key="2">
    <citation type="journal article" date="2012" name="PLoS ONE">
        <title>A Deeply Branching Thermophilic Bacterium with an Ancient Acetyl-CoA Pathway Dominates a Subsurface Ecosystem.</title>
        <authorList>
            <person name="Takami H."/>
            <person name="Noguchi H."/>
            <person name="Takaki Y."/>
            <person name="Uchiyama I."/>
            <person name="Toyoda A."/>
            <person name="Nishi S."/>
            <person name="Chee G.-J."/>
            <person name="Arai W."/>
            <person name="Nunoura T."/>
            <person name="Itoh T."/>
            <person name="Hattori M."/>
            <person name="Takai K."/>
        </authorList>
    </citation>
    <scope>NUCLEOTIDE SEQUENCE</scope>
</reference>
<keyword evidence="2 7" id="KW-0813">Transport</keyword>
<comment type="similarity">
    <text evidence="7">Belongs to the binding-protein-dependent transport system permease family.</text>
</comment>
<accession>H5SRS9</accession>
<dbReference type="InterPro" id="IPR025966">
    <property type="entry name" value="OppC_N"/>
</dbReference>
<dbReference type="InterPro" id="IPR035906">
    <property type="entry name" value="MetI-like_sf"/>
</dbReference>
<keyword evidence="5 7" id="KW-1133">Transmembrane helix</keyword>
<feature type="transmembrane region" description="Helical" evidence="7">
    <location>
        <begin position="308"/>
        <end position="329"/>
    </location>
</feature>
<evidence type="ECO:0000256" key="5">
    <source>
        <dbReference type="ARBA" id="ARBA00022989"/>
    </source>
</evidence>
<feature type="domain" description="ABC transmembrane type-1" evidence="8">
    <location>
        <begin position="121"/>
        <end position="329"/>
    </location>
</feature>